<dbReference type="PANTHER" id="PTHR30085:SF6">
    <property type="entry name" value="ABC TRANSPORTER GLUTAMINE-BINDING PROTEIN GLNH"/>
    <property type="match status" value="1"/>
</dbReference>
<evidence type="ECO:0000256" key="3">
    <source>
        <dbReference type="ARBA" id="ARBA00022729"/>
    </source>
</evidence>
<dbReference type="InterPro" id="IPR051455">
    <property type="entry name" value="Bact_solute-bind_prot3"/>
</dbReference>
<gene>
    <name evidence="6" type="ORF">ABUW04_34605</name>
</gene>
<proteinExistence type="inferred from homology"/>
<dbReference type="InterPro" id="IPR018313">
    <property type="entry name" value="SBP_3_CS"/>
</dbReference>
<dbReference type="SMART" id="SM00062">
    <property type="entry name" value="PBPb"/>
    <property type="match status" value="1"/>
</dbReference>
<evidence type="ECO:0000256" key="2">
    <source>
        <dbReference type="ARBA" id="ARBA00022448"/>
    </source>
</evidence>
<evidence type="ECO:0000256" key="4">
    <source>
        <dbReference type="RuleBase" id="RU003744"/>
    </source>
</evidence>
<evidence type="ECO:0000259" key="5">
    <source>
        <dbReference type="SMART" id="SM00062"/>
    </source>
</evidence>
<keyword evidence="7" id="KW-1185">Reference proteome</keyword>
<dbReference type="Proteomes" id="UP001592581">
    <property type="component" value="Unassembled WGS sequence"/>
</dbReference>
<reference evidence="6 7" key="1">
    <citation type="submission" date="2024-06" db="EMBL/GenBank/DDBJ databases">
        <authorList>
            <person name="Lee S.D."/>
        </authorList>
    </citation>
    <scope>NUCLEOTIDE SEQUENCE [LARGE SCALE GENOMIC DNA]</scope>
    <source>
        <strain evidence="6 7">N1-10</strain>
    </source>
</reference>
<evidence type="ECO:0000313" key="6">
    <source>
        <dbReference type="EMBL" id="MFC1443383.1"/>
    </source>
</evidence>
<organism evidence="6 7">
    <name type="scientific">Streptacidiphilus jeojiensis</name>
    <dbReference type="NCBI Taxonomy" id="3229225"/>
    <lineage>
        <taxon>Bacteria</taxon>
        <taxon>Bacillati</taxon>
        <taxon>Actinomycetota</taxon>
        <taxon>Actinomycetes</taxon>
        <taxon>Kitasatosporales</taxon>
        <taxon>Streptomycetaceae</taxon>
        <taxon>Streptacidiphilus</taxon>
    </lineage>
</organism>
<dbReference type="PROSITE" id="PS01039">
    <property type="entry name" value="SBP_BACTERIAL_3"/>
    <property type="match status" value="1"/>
</dbReference>
<sequence length="321" mass="33334">MTRKRLMAMGTGSRTRAAVLAAGALLLGTVALPGSSAAEPRPQAVRISAGAPALAPAAATCDTGTSLTPSTDDSGPNVQRIRKRGKLIAGIDTNSDLWGFRDPATGNLQGFDIDLVHALAKSILGDANAVEFLAVPTANRITALQSGQVDVVVRTMTITCDRLKQVSFSVPYFDAGQEVVAPKSSPITGLDDTVKGRQVCAATGSTGLDLLKANLHGAKVFTVANQLDCLVQMQLGNVDATITDNALGAGQVAQDPTIHLVGGLLDHEVYGVAMKLGSTDLVRRVNAAMQDFLANQWTAEYSKWLKPLGASPGAPVPHFAG</sequence>
<dbReference type="CDD" id="cd13690">
    <property type="entry name" value="PBP2_GluB"/>
    <property type="match status" value="1"/>
</dbReference>
<keyword evidence="2" id="KW-0813">Transport</keyword>
<dbReference type="InterPro" id="IPR001638">
    <property type="entry name" value="Solute-binding_3/MltF_N"/>
</dbReference>
<dbReference type="PANTHER" id="PTHR30085">
    <property type="entry name" value="AMINO ACID ABC TRANSPORTER PERMEASE"/>
    <property type="match status" value="1"/>
</dbReference>
<comment type="caution">
    <text evidence="6">The sequence shown here is derived from an EMBL/GenBank/DDBJ whole genome shotgun (WGS) entry which is preliminary data.</text>
</comment>
<feature type="domain" description="Solute-binding protein family 3/N-terminal" evidence="5">
    <location>
        <begin position="86"/>
        <end position="308"/>
    </location>
</feature>
<evidence type="ECO:0000256" key="1">
    <source>
        <dbReference type="ARBA" id="ARBA00010333"/>
    </source>
</evidence>
<dbReference type="Gene3D" id="3.40.190.10">
    <property type="entry name" value="Periplasmic binding protein-like II"/>
    <property type="match status" value="2"/>
</dbReference>
<protein>
    <submittedName>
        <fullName evidence="6">Glutamate ABC transporter substrate-binding protein</fullName>
    </submittedName>
</protein>
<accession>A0ABV6XZ82</accession>
<keyword evidence="3" id="KW-0732">Signal</keyword>
<evidence type="ECO:0000313" key="7">
    <source>
        <dbReference type="Proteomes" id="UP001592581"/>
    </source>
</evidence>
<dbReference type="Pfam" id="PF00497">
    <property type="entry name" value="SBP_bac_3"/>
    <property type="match status" value="1"/>
</dbReference>
<comment type="similarity">
    <text evidence="1 4">Belongs to the bacterial solute-binding protein 3 family.</text>
</comment>
<dbReference type="SUPFAM" id="SSF53850">
    <property type="entry name" value="Periplasmic binding protein-like II"/>
    <property type="match status" value="1"/>
</dbReference>
<dbReference type="RefSeq" id="WP_380568378.1">
    <property type="nucleotide sequence ID" value="NZ_JBEUKS010000017.1"/>
</dbReference>
<name>A0ABV6XZ82_9ACTN</name>
<dbReference type="EMBL" id="JBEUKS010000017">
    <property type="protein sequence ID" value="MFC1443383.1"/>
    <property type="molecule type" value="Genomic_DNA"/>
</dbReference>